<keyword evidence="1" id="KW-1133">Transmembrane helix</keyword>
<protein>
    <submittedName>
        <fullName evidence="2">Uncharacterized protein</fullName>
    </submittedName>
</protein>
<comment type="caution">
    <text evidence="2">The sequence shown here is derived from an EMBL/GenBank/DDBJ whole genome shotgun (WGS) entry which is preliminary data.</text>
</comment>
<dbReference type="RefSeq" id="XP_040775594.1">
    <property type="nucleotide sequence ID" value="XM_040926200.1"/>
</dbReference>
<sequence length="279" mass="32080">MQEALKRWNPERNWSYKPFNRKWRKRAPMFWIMPFELAGTVCLLVLFAIAQPDLFRTQLWEVGYVWGFNSNPDIILLAEANHKPHPNVPFVWSLNLTDYNVGISVLSLFVLLAKLVGFIMRVWTPILGVFFSLSLSVMYTVSVYGQMGPDYYDPAHPSPIAWYIRYGCWPAVNFPNNAVGSCHMAVGTYSVTVYLLFIYLLCLGYAVYNMIPTAEEKEEIKTRKAMKADDASSGGRMTPVDKVMFEMYPPPPQQHQQTAFTPRTQAFQTLERKLPLRGD</sequence>
<evidence type="ECO:0000313" key="2">
    <source>
        <dbReference type="EMBL" id="KAF3764633.1"/>
    </source>
</evidence>
<accession>A0A9P4Y190</accession>
<dbReference type="OrthoDB" id="5352400at2759"/>
<feature type="transmembrane region" description="Helical" evidence="1">
    <location>
        <begin position="99"/>
        <end position="119"/>
    </location>
</feature>
<gene>
    <name evidence="2" type="ORF">M406DRAFT_91336</name>
</gene>
<dbReference type="AlphaFoldDB" id="A0A9P4Y190"/>
<feature type="transmembrane region" description="Helical" evidence="1">
    <location>
        <begin position="126"/>
        <end position="145"/>
    </location>
</feature>
<proteinExistence type="predicted"/>
<dbReference type="EMBL" id="MU032348">
    <property type="protein sequence ID" value="KAF3764633.1"/>
    <property type="molecule type" value="Genomic_DNA"/>
</dbReference>
<keyword evidence="1" id="KW-0812">Transmembrane</keyword>
<reference evidence="2" key="1">
    <citation type="journal article" date="2020" name="Phytopathology">
        <title>Genome sequence of the chestnut blight fungus Cryphonectria parasitica EP155: A fundamental resource for an archetypical invasive plant pathogen.</title>
        <authorList>
            <person name="Crouch J.A."/>
            <person name="Dawe A."/>
            <person name="Aerts A."/>
            <person name="Barry K."/>
            <person name="Churchill A.C.L."/>
            <person name="Grimwood J."/>
            <person name="Hillman B."/>
            <person name="Milgroom M.G."/>
            <person name="Pangilinan J."/>
            <person name="Smith M."/>
            <person name="Salamov A."/>
            <person name="Schmutz J."/>
            <person name="Yadav J."/>
            <person name="Grigoriev I.V."/>
            <person name="Nuss D."/>
        </authorList>
    </citation>
    <scope>NUCLEOTIDE SEQUENCE</scope>
    <source>
        <strain evidence="2">EP155</strain>
    </source>
</reference>
<organism evidence="2 3">
    <name type="scientific">Cryphonectria parasitica (strain ATCC 38755 / EP155)</name>
    <dbReference type="NCBI Taxonomy" id="660469"/>
    <lineage>
        <taxon>Eukaryota</taxon>
        <taxon>Fungi</taxon>
        <taxon>Dikarya</taxon>
        <taxon>Ascomycota</taxon>
        <taxon>Pezizomycotina</taxon>
        <taxon>Sordariomycetes</taxon>
        <taxon>Sordariomycetidae</taxon>
        <taxon>Diaporthales</taxon>
        <taxon>Cryphonectriaceae</taxon>
        <taxon>Cryphonectria-Endothia species complex</taxon>
        <taxon>Cryphonectria</taxon>
    </lineage>
</organism>
<dbReference type="GeneID" id="63843329"/>
<feature type="transmembrane region" description="Helical" evidence="1">
    <location>
        <begin position="191"/>
        <end position="211"/>
    </location>
</feature>
<evidence type="ECO:0000256" key="1">
    <source>
        <dbReference type="SAM" id="Phobius"/>
    </source>
</evidence>
<keyword evidence="3" id="KW-1185">Reference proteome</keyword>
<keyword evidence="1" id="KW-0472">Membrane</keyword>
<evidence type="ECO:0000313" key="3">
    <source>
        <dbReference type="Proteomes" id="UP000803844"/>
    </source>
</evidence>
<dbReference type="Proteomes" id="UP000803844">
    <property type="component" value="Unassembled WGS sequence"/>
</dbReference>
<name>A0A9P4Y190_CRYP1</name>